<organism evidence="1 2">
    <name type="scientific">Megamonas funiformis YIT 11815</name>
    <dbReference type="NCBI Taxonomy" id="742816"/>
    <lineage>
        <taxon>Bacteria</taxon>
        <taxon>Bacillati</taxon>
        <taxon>Bacillota</taxon>
        <taxon>Negativicutes</taxon>
        <taxon>Selenomonadales</taxon>
        <taxon>Selenomonadaceae</taxon>
        <taxon>Megamonas</taxon>
    </lineage>
</organism>
<sequence length="232" mass="24545">MAYQGQPIPSTTLPISQIKISDGKSVDVTVPASTGVEAGEFCVIDGFFGVSLQKVNKDENTNGTLIALQTEQAEYITTQIDTSKTFAIGSALYFDSATKKMTDDSSVSGAILVGRITSAKDKNNVIQFVLYPQNVSTTNATSSITIDNSLTKSGQAADSKKVGDELAKKLNIPADGNGTSGQLLKTNGDGTTIWFTPEKLDHIANATGQEDAHTVLNSLLSALQEKGFMKTE</sequence>
<evidence type="ECO:0000313" key="2">
    <source>
        <dbReference type="Proteomes" id="UP000005963"/>
    </source>
</evidence>
<dbReference type="Proteomes" id="UP000005963">
    <property type="component" value="Unassembled WGS sequence"/>
</dbReference>
<evidence type="ECO:0008006" key="3">
    <source>
        <dbReference type="Google" id="ProtNLM"/>
    </source>
</evidence>
<evidence type="ECO:0000313" key="1">
    <source>
        <dbReference type="EMBL" id="EHR37709.1"/>
    </source>
</evidence>
<proteinExistence type="predicted"/>
<dbReference type="Pfam" id="PF09956">
    <property type="entry name" value="Phage_cement_2"/>
    <property type="match status" value="1"/>
</dbReference>
<dbReference type="InterPro" id="IPR011231">
    <property type="entry name" value="Phage_VT1-Sakai_H0018"/>
</dbReference>
<comment type="caution">
    <text evidence="1">The sequence shown here is derived from an EMBL/GenBank/DDBJ whole genome shotgun (WGS) entry which is preliminary data.</text>
</comment>
<keyword evidence="2" id="KW-1185">Reference proteome</keyword>
<reference evidence="1 2" key="1">
    <citation type="submission" date="2012-01" db="EMBL/GenBank/DDBJ databases">
        <title>The Genome Sequence of Megamonas funiformis YIT 11815.</title>
        <authorList>
            <consortium name="The Broad Institute Genome Sequencing Platform"/>
            <person name="Earl A."/>
            <person name="Ward D."/>
            <person name="Feldgarden M."/>
            <person name="Gevers D."/>
            <person name="Morotomi M."/>
            <person name="Young S.K."/>
            <person name="Zeng Q."/>
            <person name="Gargeya S."/>
            <person name="Fitzgerald M."/>
            <person name="Haas B."/>
            <person name="Abouelleil A."/>
            <person name="Alvarado L."/>
            <person name="Arachchi H.M."/>
            <person name="Berlin A."/>
            <person name="Chapman S.B."/>
            <person name="Gearin G."/>
            <person name="Goldberg J."/>
            <person name="Griggs A."/>
            <person name="Gujja S."/>
            <person name="Hansen M."/>
            <person name="Heiman D."/>
            <person name="Howarth C."/>
            <person name="Larimer J."/>
            <person name="Lui A."/>
            <person name="MacDonald P.J.P."/>
            <person name="McCowen C."/>
            <person name="Montmayeur A."/>
            <person name="Murphy C."/>
            <person name="Neiman D."/>
            <person name="Pearson M."/>
            <person name="Priest M."/>
            <person name="Roberts A."/>
            <person name="Saif S."/>
            <person name="Shea T."/>
            <person name="Sisk P."/>
            <person name="Stolte C."/>
            <person name="Sykes S."/>
            <person name="Wortman J."/>
            <person name="Nusbaum C."/>
            <person name="Birren B."/>
        </authorList>
    </citation>
    <scope>NUCLEOTIDE SEQUENCE [LARGE SCALE GENOMIC DNA]</scope>
    <source>
        <strain evidence="1 2">YIT 11815</strain>
    </source>
</reference>
<gene>
    <name evidence="1" type="ORF">HMPREF9454_00953</name>
</gene>
<dbReference type="EMBL" id="ADMB01000046">
    <property type="protein sequence ID" value="EHR37709.1"/>
    <property type="molecule type" value="Genomic_DNA"/>
</dbReference>
<dbReference type="RefSeq" id="WP_008538229.1">
    <property type="nucleotide sequence ID" value="NZ_JH601090.1"/>
</dbReference>
<protein>
    <recommendedName>
        <fullName evidence="3">Head fiber protein</fullName>
    </recommendedName>
</protein>
<name>A0ABN0EJA3_9FIRM</name>
<dbReference type="GeneID" id="62778340"/>
<accession>A0ABN0EJA3</accession>